<name>A0A4Z1E9C5_9HELO</name>
<reference evidence="1 2" key="1">
    <citation type="submission" date="2017-12" db="EMBL/GenBank/DDBJ databases">
        <title>Comparative genomics of Botrytis spp.</title>
        <authorList>
            <person name="Valero-Jimenez C.A."/>
            <person name="Tapia P."/>
            <person name="Veloso J."/>
            <person name="Silva-Moreno E."/>
            <person name="Staats M."/>
            <person name="Valdes J.H."/>
            <person name="Van Kan J.A.L."/>
        </authorList>
    </citation>
    <scope>NUCLEOTIDE SEQUENCE [LARGE SCALE GENOMIC DNA]</scope>
    <source>
        <strain evidence="1 2">Bt9001</strain>
    </source>
</reference>
<keyword evidence="2" id="KW-1185">Reference proteome</keyword>
<evidence type="ECO:0000313" key="2">
    <source>
        <dbReference type="Proteomes" id="UP000297777"/>
    </source>
</evidence>
<evidence type="ECO:0000313" key="1">
    <source>
        <dbReference type="EMBL" id="TGO08804.1"/>
    </source>
</evidence>
<gene>
    <name evidence="1" type="ORF">BTUL_0191g00140</name>
</gene>
<dbReference type="EMBL" id="PQXH01000191">
    <property type="protein sequence ID" value="TGO08804.1"/>
    <property type="molecule type" value="Genomic_DNA"/>
</dbReference>
<accession>A0A4Z1E9C5</accession>
<dbReference type="OrthoDB" id="1280899at2759"/>
<dbReference type="AlphaFoldDB" id="A0A4Z1E9C5"/>
<comment type="caution">
    <text evidence="1">The sequence shown here is derived from an EMBL/GenBank/DDBJ whole genome shotgun (WGS) entry which is preliminary data.</text>
</comment>
<proteinExistence type="predicted"/>
<protein>
    <submittedName>
        <fullName evidence="1">Uncharacterized protein</fullName>
    </submittedName>
</protein>
<organism evidence="1 2">
    <name type="scientific">Botrytis tulipae</name>
    <dbReference type="NCBI Taxonomy" id="87230"/>
    <lineage>
        <taxon>Eukaryota</taxon>
        <taxon>Fungi</taxon>
        <taxon>Dikarya</taxon>
        <taxon>Ascomycota</taxon>
        <taxon>Pezizomycotina</taxon>
        <taxon>Leotiomycetes</taxon>
        <taxon>Helotiales</taxon>
        <taxon>Sclerotiniaceae</taxon>
        <taxon>Botrytis</taxon>
    </lineage>
</organism>
<sequence>MDSVTKNFCYGNLNNASHGGSPTIDTVLSKPTYTVKIFPAAQIESIPQSPSGEIPTEVQKLYTWAAHVWHHGNTRETSAKTGVLAISTLGLVKKDGKRVIYSWTFHVEVNA</sequence>
<dbReference type="Proteomes" id="UP000297777">
    <property type="component" value="Unassembled WGS sequence"/>
</dbReference>